<evidence type="ECO:0000256" key="8">
    <source>
        <dbReference type="ARBA" id="ARBA00023310"/>
    </source>
</evidence>
<dbReference type="InterPro" id="IPR000711">
    <property type="entry name" value="ATPase_OSCP/dsu"/>
</dbReference>
<evidence type="ECO:0000256" key="2">
    <source>
        <dbReference type="ARBA" id="ARBA00007046"/>
    </source>
</evidence>
<evidence type="ECO:0000256" key="3">
    <source>
        <dbReference type="ARBA" id="ARBA00011648"/>
    </source>
</evidence>
<accession>A0AAD9ZY98</accession>
<evidence type="ECO:0000256" key="9">
    <source>
        <dbReference type="SAM" id="MobiDB-lite"/>
    </source>
</evidence>
<organism evidence="10 11">
    <name type="scientific">Dipteronia sinensis</name>
    <dbReference type="NCBI Taxonomy" id="43782"/>
    <lineage>
        <taxon>Eukaryota</taxon>
        <taxon>Viridiplantae</taxon>
        <taxon>Streptophyta</taxon>
        <taxon>Embryophyta</taxon>
        <taxon>Tracheophyta</taxon>
        <taxon>Spermatophyta</taxon>
        <taxon>Magnoliopsida</taxon>
        <taxon>eudicotyledons</taxon>
        <taxon>Gunneridae</taxon>
        <taxon>Pentapetalae</taxon>
        <taxon>rosids</taxon>
        <taxon>malvids</taxon>
        <taxon>Sapindales</taxon>
        <taxon>Sapindaceae</taxon>
        <taxon>Hippocastanoideae</taxon>
        <taxon>Acereae</taxon>
        <taxon>Dipteronia</taxon>
    </lineage>
</organism>
<dbReference type="Pfam" id="PF00213">
    <property type="entry name" value="OSCP"/>
    <property type="match status" value="1"/>
</dbReference>
<evidence type="ECO:0000256" key="7">
    <source>
        <dbReference type="ARBA" id="ARBA00023136"/>
    </source>
</evidence>
<dbReference type="InterPro" id="IPR026015">
    <property type="entry name" value="ATP_synth_OSCP/delta_N_sf"/>
</dbReference>
<keyword evidence="5" id="KW-0375">Hydrogen ion transport</keyword>
<keyword evidence="4" id="KW-0813">Transport</keyword>
<dbReference type="NCBIfam" id="TIGR01145">
    <property type="entry name" value="ATP_synt_delta"/>
    <property type="match status" value="1"/>
</dbReference>
<comment type="subcellular location">
    <subcellularLocation>
        <location evidence="1">Membrane</location>
    </subcellularLocation>
</comment>
<feature type="compositionally biased region" description="Polar residues" evidence="9">
    <location>
        <begin position="64"/>
        <end position="78"/>
    </location>
</feature>
<dbReference type="AlphaFoldDB" id="A0AAD9ZY98"/>
<comment type="subunit">
    <text evidence="3">F-type ATPases have 2 components, CF(1) - the catalytic core - and CF(0) - the membrane proton channel. CF(1) has five subunits: alpha(3), beta(3), gamma(1), delta(1), epsilon(1). CF(0) has three main subunits: a, b and c.</text>
</comment>
<feature type="region of interest" description="Disordered" evidence="9">
    <location>
        <begin position="46"/>
        <end position="105"/>
    </location>
</feature>
<evidence type="ECO:0000313" key="11">
    <source>
        <dbReference type="Proteomes" id="UP001281410"/>
    </source>
</evidence>
<evidence type="ECO:0000256" key="1">
    <source>
        <dbReference type="ARBA" id="ARBA00004370"/>
    </source>
</evidence>
<comment type="similarity">
    <text evidence="2">Belongs to the ATPase delta chain family.</text>
</comment>
<proteinExistence type="inferred from homology"/>
<keyword evidence="6" id="KW-0406">Ion transport</keyword>
<keyword evidence="7" id="KW-0472">Membrane</keyword>
<evidence type="ECO:0000256" key="5">
    <source>
        <dbReference type="ARBA" id="ARBA00022781"/>
    </source>
</evidence>
<evidence type="ECO:0000256" key="6">
    <source>
        <dbReference type="ARBA" id="ARBA00023065"/>
    </source>
</evidence>
<sequence length="256" mass="28521">MNKYRFSVSFNPPLAMDTLSTSVSTTLKVPPHRDFSHFKPPYPYTSQQIFPQNHQHSSHLSSSTTKLPNNKKTSSVTAKNLNPPPLLASSGALSPLKPSNSNNVHRKPASGYAAALIDKALCDDSVELTRKDVKRVSKLLKKEQIQAILNDPFVGEKEKGEVVKKVVKIGKVNRYLAGLVKMMVERDKLGMVGEVLDEFEKIYDELCGTRTVLVSSEKKMEENQLFEIAKRVQMLSGAVNVKVRNLVEDRVPSFAL</sequence>
<dbReference type="SUPFAM" id="SSF47928">
    <property type="entry name" value="N-terminal domain of the delta subunit of the F1F0-ATP synthase"/>
    <property type="match status" value="1"/>
</dbReference>
<dbReference type="PANTHER" id="PTHR11910">
    <property type="entry name" value="ATP SYNTHASE DELTA CHAIN"/>
    <property type="match status" value="1"/>
</dbReference>
<gene>
    <name evidence="10" type="ORF">Dsin_025873</name>
</gene>
<protein>
    <submittedName>
        <fullName evidence="10">Uncharacterized protein</fullName>
    </submittedName>
</protein>
<keyword evidence="8" id="KW-0066">ATP synthesis</keyword>
<dbReference type="Gene3D" id="1.10.520.20">
    <property type="entry name" value="N-terminal domain of the delta subunit of the F1F0-ATP synthase"/>
    <property type="match status" value="1"/>
</dbReference>
<feature type="compositionally biased region" description="Low complexity" evidence="9">
    <location>
        <begin position="54"/>
        <end position="63"/>
    </location>
</feature>
<feature type="compositionally biased region" description="Low complexity" evidence="9">
    <location>
        <begin position="87"/>
        <end position="99"/>
    </location>
</feature>
<evidence type="ECO:0000313" key="10">
    <source>
        <dbReference type="EMBL" id="KAK3194563.1"/>
    </source>
</evidence>
<dbReference type="GO" id="GO:0016020">
    <property type="term" value="C:membrane"/>
    <property type="evidence" value="ECO:0007669"/>
    <property type="project" value="UniProtKB-SubCell"/>
</dbReference>
<keyword evidence="11" id="KW-1185">Reference proteome</keyword>
<comment type="caution">
    <text evidence="10">The sequence shown here is derived from an EMBL/GenBank/DDBJ whole genome shotgun (WGS) entry which is preliminary data.</text>
</comment>
<reference evidence="10" key="1">
    <citation type="journal article" date="2023" name="Plant J.">
        <title>Genome sequences and population genomics provide insights into the demographic history, inbreeding, and mutation load of two 'living fossil' tree species of Dipteronia.</title>
        <authorList>
            <person name="Feng Y."/>
            <person name="Comes H.P."/>
            <person name="Chen J."/>
            <person name="Zhu S."/>
            <person name="Lu R."/>
            <person name="Zhang X."/>
            <person name="Li P."/>
            <person name="Qiu J."/>
            <person name="Olsen K.M."/>
            <person name="Qiu Y."/>
        </authorList>
    </citation>
    <scope>NUCLEOTIDE SEQUENCE</scope>
    <source>
        <strain evidence="10">NBL</strain>
    </source>
</reference>
<name>A0AAD9ZY98_9ROSI</name>
<dbReference type="Proteomes" id="UP001281410">
    <property type="component" value="Unassembled WGS sequence"/>
</dbReference>
<evidence type="ECO:0000256" key="4">
    <source>
        <dbReference type="ARBA" id="ARBA00022448"/>
    </source>
</evidence>
<dbReference type="GO" id="GO:0046933">
    <property type="term" value="F:proton-transporting ATP synthase activity, rotational mechanism"/>
    <property type="evidence" value="ECO:0007669"/>
    <property type="project" value="InterPro"/>
</dbReference>
<dbReference type="EMBL" id="JANJYJ010000008">
    <property type="protein sequence ID" value="KAK3194563.1"/>
    <property type="molecule type" value="Genomic_DNA"/>
</dbReference>